<feature type="compositionally biased region" description="Basic and acidic residues" evidence="2">
    <location>
        <begin position="392"/>
        <end position="404"/>
    </location>
</feature>
<feature type="DNA-binding region" description="HMG box" evidence="1">
    <location>
        <begin position="255"/>
        <end position="323"/>
    </location>
</feature>
<evidence type="ECO:0000256" key="2">
    <source>
        <dbReference type="SAM" id="MobiDB-lite"/>
    </source>
</evidence>
<feature type="domain" description="HMG box" evidence="3">
    <location>
        <begin position="138"/>
        <end position="206"/>
    </location>
</feature>
<dbReference type="CDD" id="cd22006">
    <property type="entry name" value="HMG-box_AtHMGB6-like_rpt1"/>
    <property type="match status" value="1"/>
</dbReference>
<name>A0ABM0UZQ1_CAMSA</name>
<feature type="domain" description="HMG box" evidence="3">
    <location>
        <begin position="255"/>
        <end position="323"/>
    </location>
</feature>
<dbReference type="SUPFAM" id="SSF47095">
    <property type="entry name" value="HMG-box"/>
    <property type="match status" value="3"/>
</dbReference>
<keyword evidence="4" id="KW-1185">Reference proteome</keyword>
<dbReference type="RefSeq" id="XP_010448654.1">
    <property type="nucleotide sequence ID" value="XM_010450352.2"/>
</dbReference>
<proteinExistence type="predicted"/>
<reference evidence="5" key="2">
    <citation type="submission" date="2025-08" db="UniProtKB">
        <authorList>
            <consortium name="RefSeq"/>
        </authorList>
    </citation>
    <scope>IDENTIFICATION</scope>
    <source>
        <tissue evidence="5">Leaf</tissue>
    </source>
</reference>
<dbReference type="InterPro" id="IPR009071">
    <property type="entry name" value="HMG_box_dom"/>
</dbReference>
<evidence type="ECO:0000256" key="1">
    <source>
        <dbReference type="PROSITE-ProRule" id="PRU00267"/>
    </source>
</evidence>
<feature type="compositionally biased region" description="Basic and acidic residues" evidence="2">
    <location>
        <begin position="360"/>
        <end position="380"/>
    </location>
</feature>
<dbReference type="PANTHER" id="PTHR46912">
    <property type="entry name" value="HIGH MOBILITY GROUP B PROTEIN 13"/>
    <property type="match status" value="1"/>
</dbReference>
<evidence type="ECO:0000313" key="4">
    <source>
        <dbReference type="Proteomes" id="UP000694864"/>
    </source>
</evidence>
<dbReference type="SMART" id="SM00398">
    <property type="entry name" value="HMG"/>
    <property type="match status" value="3"/>
</dbReference>
<feature type="DNA-binding region" description="HMG box" evidence="1">
    <location>
        <begin position="138"/>
        <end position="206"/>
    </location>
</feature>
<dbReference type="InterPro" id="IPR036910">
    <property type="entry name" value="HMG_box_dom_sf"/>
</dbReference>
<dbReference type="InterPro" id="IPR044601">
    <property type="entry name" value="HMGB6/HMGB13"/>
</dbReference>
<feature type="compositionally biased region" description="Basic residues" evidence="2">
    <location>
        <begin position="11"/>
        <end position="21"/>
    </location>
</feature>
<feature type="DNA-binding region" description="HMG box" evidence="1">
    <location>
        <begin position="381"/>
        <end position="449"/>
    </location>
</feature>
<gene>
    <name evidence="5" type="primary">LOC104731086</name>
</gene>
<evidence type="ECO:0000313" key="5">
    <source>
        <dbReference type="RefSeq" id="XP_010448654.1"/>
    </source>
</evidence>
<accession>A0ABM0UZQ1</accession>
<dbReference type="GeneID" id="104731086"/>
<feature type="region of interest" description="Disordered" evidence="2">
    <location>
        <begin position="239"/>
        <end position="261"/>
    </location>
</feature>
<feature type="region of interest" description="Disordered" evidence="2">
    <location>
        <begin position="117"/>
        <end position="142"/>
    </location>
</feature>
<evidence type="ECO:0000259" key="3">
    <source>
        <dbReference type="PROSITE" id="PS50118"/>
    </source>
</evidence>
<dbReference type="PANTHER" id="PTHR46912:SF2">
    <property type="entry name" value="HIGH MOBILITY GROUP B PROTEIN 6"/>
    <property type="match status" value="1"/>
</dbReference>
<feature type="compositionally biased region" description="Basic and acidic residues" evidence="2">
    <location>
        <begin position="240"/>
        <end position="252"/>
    </location>
</feature>
<protein>
    <submittedName>
        <fullName evidence="5">LOW QUALITY PROTEIN: high mobility group B protein 6</fullName>
    </submittedName>
</protein>
<dbReference type="Proteomes" id="UP000694864">
    <property type="component" value="Chromosome 12"/>
</dbReference>
<keyword evidence="1" id="KW-0539">Nucleus</keyword>
<feature type="region of interest" description="Disordered" evidence="2">
    <location>
        <begin position="360"/>
        <end position="407"/>
    </location>
</feature>
<feature type="domain" description="HMG box" evidence="3">
    <location>
        <begin position="381"/>
        <end position="449"/>
    </location>
</feature>
<dbReference type="Gene3D" id="1.10.30.10">
    <property type="entry name" value="High mobility group box domain"/>
    <property type="match status" value="3"/>
</dbReference>
<dbReference type="Pfam" id="PF00505">
    <property type="entry name" value="HMG_box"/>
    <property type="match status" value="3"/>
</dbReference>
<reference evidence="4" key="1">
    <citation type="journal article" date="2014" name="Nat. Commun.">
        <title>The emerging biofuel crop Camelina sativa retains a highly undifferentiated hexaploid genome structure.</title>
        <authorList>
            <person name="Kagale S."/>
            <person name="Koh C."/>
            <person name="Nixon J."/>
            <person name="Bollina V."/>
            <person name="Clarke W.E."/>
            <person name="Tuteja R."/>
            <person name="Spillane C."/>
            <person name="Robinson S.J."/>
            <person name="Links M.G."/>
            <person name="Clarke C."/>
            <person name="Higgins E.E."/>
            <person name="Huebert T."/>
            <person name="Sharpe A.G."/>
            <person name="Parkin I.A."/>
        </authorList>
    </citation>
    <scope>NUCLEOTIDE SEQUENCE [LARGE SCALE GENOMIC DNA]</scope>
    <source>
        <strain evidence="4">cv. DH55</strain>
    </source>
</reference>
<feature type="region of interest" description="Disordered" evidence="2">
    <location>
        <begin position="1"/>
        <end position="42"/>
    </location>
</feature>
<organism evidence="4 5">
    <name type="scientific">Camelina sativa</name>
    <name type="common">False flax</name>
    <name type="synonym">Myagrum sativum</name>
    <dbReference type="NCBI Taxonomy" id="90675"/>
    <lineage>
        <taxon>Eukaryota</taxon>
        <taxon>Viridiplantae</taxon>
        <taxon>Streptophyta</taxon>
        <taxon>Embryophyta</taxon>
        <taxon>Tracheophyta</taxon>
        <taxon>Spermatophyta</taxon>
        <taxon>Magnoliopsida</taxon>
        <taxon>eudicotyledons</taxon>
        <taxon>Gunneridae</taxon>
        <taxon>Pentapetalae</taxon>
        <taxon>rosids</taxon>
        <taxon>malvids</taxon>
        <taxon>Brassicales</taxon>
        <taxon>Brassicaceae</taxon>
        <taxon>Camelineae</taxon>
        <taxon>Camelina</taxon>
    </lineage>
</organism>
<dbReference type="PROSITE" id="PS50118">
    <property type="entry name" value="HMG_BOX_2"/>
    <property type="match status" value="3"/>
</dbReference>
<sequence length="458" mass="53503">MASTADPAPTKKPRNSRKALKQKNEIVETPPAPVSAKGKPAKSFEQELMEMQAMMEKMKIEKDKTEELLKEKDEILRKKEEELETRDAEQEKLKLELKKLQKMKEFKPNMTFACGQTSLTQAEQEKANKKKKKDCPETKRPSSSYVLWCKEQWAEIKKEHPEADFKETSNIIGAKWKSLSAEDKKPYEERYLVEKEAYLQVVAKEKREKEAMKLLVDDQKQKNAMELLDQYLNFVQEAEQDNKKKNKKEKDPRKPKHPVSAFLAYANERRAALREENKSVVEVAKITGEEWKWKNLSDKKKAPFEEVAKRNKETYLQEMEVYKRTKEEEALSQKKEEEELLKLHKQEALQLLKKKEKTDNLIKKEKETKKKKNENVDPNKPKKPASSYFLFSKDERKKLTEERPGTSNSTITALISVKWKELSEEEKQVYNGKAAKLMEAYKKELEAYNKSAAATTSS</sequence>
<keyword evidence="1" id="KW-0238">DNA-binding</keyword>